<evidence type="ECO:0000313" key="2">
    <source>
        <dbReference type="Proteomes" id="UP000033636"/>
    </source>
</evidence>
<organism evidence="1 2">
    <name type="scientific">Thermoproteus sp. AZ2</name>
    <dbReference type="NCBI Taxonomy" id="1609232"/>
    <lineage>
        <taxon>Archaea</taxon>
        <taxon>Thermoproteota</taxon>
        <taxon>Thermoprotei</taxon>
        <taxon>Thermoproteales</taxon>
        <taxon>Thermoproteaceae</taxon>
        <taxon>Thermoproteus</taxon>
    </lineage>
</organism>
<gene>
    <name evidence="1" type="ORF">TU35_009510</name>
</gene>
<name>A0ACC6V331_9CREN</name>
<dbReference type="EMBL" id="JZWT02000035">
    <property type="protein sequence ID" value="MFB6491447.1"/>
    <property type="molecule type" value="Genomic_DNA"/>
</dbReference>
<proteinExistence type="predicted"/>
<accession>A0ACC6V331</accession>
<protein>
    <submittedName>
        <fullName evidence="1">Uncharacterized protein</fullName>
    </submittedName>
</protein>
<dbReference type="Proteomes" id="UP000033636">
    <property type="component" value="Unassembled WGS sequence"/>
</dbReference>
<comment type="caution">
    <text evidence="1">The sequence shown here is derived from an EMBL/GenBank/DDBJ whole genome shotgun (WGS) entry which is preliminary data.</text>
</comment>
<reference evidence="1" key="1">
    <citation type="submission" date="2024-07" db="EMBL/GenBank/DDBJ databases">
        <title>Metagenome and Metagenome-Assembled Genomes of Archaea from a hot spring from the geothermal field of Los Azufres, Mexico.</title>
        <authorList>
            <person name="Marin-Paredes R."/>
            <person name="Martinez-Romero E."/>
            <person name="Servin-Garciduenas L.E."/>
        </authorList>
    </citation>
    <scope>NUCLEOTIDE SEQUENCE</scope>
</reference>
<sequence length="396" mass="44124">MELVAKYSYNAGAVAEYLRRQGYEVEIFFATYDALREICYQLPYYAPLKAFTEALEIAAEAIYGKMPIDILVISKDNMNICLPLIRDLPKLEGPRYEVVRVKYRPELGEYIDVIERILRYRIPHEIKCMLANCGEADAGVGLGEGAGTSARGRAEPRLEQAAAGGEGAASERPADPPAKSAAIAVRDREVSQALKGFLNAWSKWVEVAKDSGDVLRALTALQPPYALRILEAVDRGPRGLVELGLAEGWGIRGKKAQDIIGLLDTGAFSECLGSDEERLYRIFEEIQGGGRGQEARPRAPRPMSAEVAASREEACAKLLALKHAPAIIKAWVLEEILLWYVKRYERGNIVVFRPLKLKHALEKYNEEFGCGIDLSSHIRALSQLIIRRIGRTWRLR</sequence>
<evidence type="ECO:0000313" key="1">
    <source>
        <dbReference type="EMBL" id="MFB6491447.1"/>
    </source>
</evidence>